<dbReference type="InterPro" id="IPR035070">
    <property type="entry name" value="Streptogrisin_prodomain"/>
</dbReference>
<feature type="active site" description="Charge relay system" evidence="8">
    <location>
        <position position="296"/>
    </location>
</feature>
<comment type="caution">
    <text evidence="12">The sequence shown here is derived from an EMBL/GenBank/DDBJ whole genome shotgun (WGS) entry which is preliminary data.</text>
</comment>
<keyword evidence="3 10" id="KW-0732">Signal</keyword>
<protein>
    <submittedName>
        <fullName evidence="12">Streptogrisin C</fullName>
        <ecNumber evidence="12">3.4.21.-</ecNumber>
    </submittedName>
</protein>
<keyword evidence="13" id="KW-1185">Reference proteome</keyword>
<feature type="active site" description="Charge relay system" evidence="8">
    <location>
        <position position="219"/>
    </location>
</feature>
<dbReference type="GO" id="GO:0005576">
    <property type="term" value="C:extracellular region"/>
    <property type="evidence" value="ECO:0007669"/>
    <property type="project" value="InterPro"/>
</dbReference>
<dbReference type="InterPro" id="IPR009003">
    <property type="entry name" value="Peptidase_S1_PA"/>
</dbReference>
<organism evidence="12 13">
    <name type="scientific">Actinophytocola algeriensis</name>
    <dbReference type="NCBI Taxonomy" id="1768010"/>
    <lineage>
        <taxon>Bacteria</taxon>
        <taxon>Bacillati</taxon>
        <taxon>Actinomycetota</taxon>
        <taxon>Actinomycetes</taxon>
        <taxon>Pseudonocardiales</taxon>
        <taxon>Pseudonocardiaceae</taxon>
    </lineage>
</organism>
<dbReference type="CDD" id="cd21112">
    <property type="entry name" value="alphaLP-like"/>
    <property type="match status" value="1"/>
</dbReference>
<proteinExistence type="inferred from homology"/>
<evidence type="ECO:0000256" key="1">
    <source>
        <dbReference type="ARBA" id="ARBA00007664"/>
    </source>
</evidence>
<dbReference type="InterPro" id="IPR043504">
    <property type="entry name" value="Peptidase_S1_PA_chymotrypsin"/>
</dbReference>
<feature type="active site" description="Charge relay system" evidence="8">
    <location>
        <position position="190"/>
    </location>
</feature>
<sequence length="337" mass="32967">MTTRKTALLASAGLTALALAVPLGGTATAAPAVDDMALARTADVLSTDLGADFGGSWLENGNLVVAVTDAARAGEVAAAGAVAKVVRHSEADLDTMVAGMNAAEATAPDSVTVWGVDVRNNAVNMTVLPGTAEEGRAFAAAAGVTDVRITESADRPRLFADIQGGEAYNIGSSRCSVGFSVGGGFVTAGHCEALTGGGALSKDGAALGSWGGSQFPGADYAWVQTSGDWNPVGQVSGVGAVAGSTEAETGAAVSKSGSTTGVTQGSIGAKNQTVNYPEGSVSGLTATDALCQPGDSGGAFIAGDQAQGVVSGGNSATCYFQPVNPILSAYGLSLVTG</sequence>
<dbReference type="Gene3D" id="2.40.10.10">
    <property type="entry name" value="Trypsin-like serine proteases"/>
    <property type="match status" value="2"/>
</dbReference>
<dbReference type="PRINTS" id="PR00861">
    <property type="entry name" value="ALYTICPTASE"/>
</dbReference>
<dbReference type="PROSITE" id="PS51318">
    <property type="entry name" value="TAT"/>
    <property type="match status" value="1"/>
</dbReference>
<dbReference type="EMBL" id="JACHJQ010000005">
    <property type="protein sequence ID" value="MBB4908448.1"/>
    <property type="molecule type" value="Genomic_DNA"/>
</dbReference>
<feature type="domain" description="Peptidase S1A alpha-lytic prodomain" evidence="11">
    <location>
        <begin position="88"/>
        <end position="145"/>
    </location>
</feature>
<evidence type="ECO:0000256" key="8">
    <source>
        <dbReference type="PIRSR" id="PIRSR001134-1"/>
    </source>
</evidence>
<evidence type="ECO:0000256" key="4">
    <source>
        <dbReference type="ARBA" id="ARBA00022801"/>
    </source>
</evidence>
<evidence type="ECO:0000313" key="13">
    <source>
        <dbReference type="Proteomes" id="UP000520767"/>
    </source>
</evidence>
<keyword evidence="7 9" id="KW-1015">Disulfide bond</keyword>
<accession>A0A7W7Q7U2</accession>
<dbReference type="InterPro" id="IPR004236">
    <property type="entry name" value="Pept_S1_alpha_lytic"/>
</dbReference>
<dbReference type="InterPro" id="IPR006311">
    <property type="entry name" value="TAT_signal"/>
</dbReference>
<evidence type="ECO:0000313" key="12">
    <source>
        <dbReference type="EMBL" id="MBB4908448.1"/>
    </source>
</evidence>
<dbReference type="GO" id="GO:0006508">
    <property type="term" value="P:proteolysis"/>
    <property type="evidence" value="ECO:0007669"/>
    <property type="project" value="UniProtKB-KW"/>
</dbReference>
<evidence type="ECO:0000256" key="2">
    <source>
        <dbReference type="ARBA" id="ARBA00022670"/>
    </source>
</evidence>
<dbReference type="GO" id="GO:0004252">
    <property type="term" value="F:serine-type endopeptidase activity"/>
    <property type="evidence" value="ECO:0007669"/>
    <property type="project" value="InterPro"/>
</dbReference>
<keyword evidence="6" id="KW-0865">Zymogen</keyword>
<feature type="signal peptide" evidence="10">
    <location>
        <begin position="1"/>
        <end position="20"/>
    </location>
</feature>
<evidence type="ECO:0000256" key="3">
    <source>
        <dbReference type="ARBA" id="ARBA00022729"/>
    </source>
</evidence>
<evidence type="ECO:0000256" key="5">
    <source>
        <dbReference type="ARBA" id="ARBA00022825"/>
    </source>
</evidence>
<evidence type="ECO:0000256" key="9">
    <source>
        <dbReference type="PIRSR" id="PIRSR001134-2"/>
    </source>
</evidence>
<feature type="chain" id="PRO_5038801118" evidence="10">
    <location>
        <begin position="21"/>
        <end position="337"/>
    </location>
</feature>
<keyword evidence="2" id="KW-0645">Protease</keyword>
<dbReference type="Gene3D" id="3.30.300.50">
    <property type="match status" value="2"/>
</dbReference>
<name>A0A7W7Q7U2_9PSEU</name>
<gene>
    <name evidence="12" type="ORF">FHR82_004701</name>
</gene>
<reference evidence="12 13" key="1">
    <citation type="submission" date="2020-08" db="EMBL/GenBank/DDBJ databases">
        <title>Genomic Encyclopedia of Type Strains, Phase III (KMG-III): the genomes of soil and plant-associated and newly described type strains.</title>
        <authorList>
            <person name="Whitman W."/>
        </authorList>
    </citation>
    <scope>NUCLEOTIDE SEQUENCE [LARGE SCALE GENOMIC DNA]</scope>
    <source>
        <strain evidence="12 13">CECT 8960</strain>
    </source>
</reference>
<keyword evidence="5" id="KW-0720">Serine protease</keyword>
<feature type="disulfide bond" evidence="9">
    <location>
        <begin position="175"/>
        <end position="191"/>
    </location>
</feature>
<evidence type="ECO:0000256" key="6">
    <source>
        <dbReference type="ARBA" id="ARBA00023145"/>
    </source>
</evidence>
<dbReference type="RefSeq" id="WP_311771230.1">
    <property type="nucleotide sequence ID" value="NZ_JACHJQ010000005.1"/>
</dbReference>
<dbReference type="EC" id="3.4.21.-" evidence="12"/>
<keyword evidence="4 12" id="KW-0378">Hydrolase</keyword>
<evidence type="ECO:0000256" key="7">
    <source>
        <dbReference type="ARBA" id="ARBA00023157"/>
    </source>
</evidence>
<dbReference type="PIRSF" id="PIRSF001134">
    <property type="entry name" value="Streptogrisin"/>
    <property type="match status" value="1"/>
</dbReference>
<dbReference type="AlphaFoldDB" id="A0A7W7Q7U2"/>
<comment type="similarity">
    <text evidence="1">Belongs to the peptidase S1 family.</text>
</comment>
<dbReference type="Pfam" id="PF02983">
    <property type="entry name" value="Pro_Al_protease"/>
    <property type="match status" value="1"/>
</dbReference>
<evidence type="ECO:0000259" key="11">
    <source>
        <dbReference type="Pfam" id="PF02983"/>
    </source>
</evidence>
<dbReference type="SUPFAM" id="SSF50494">
    <property type="entry name" value="Trypsin-like serine proteases"/>
    <property type="match status" value="1"/>
</dbReference>
<dbReference type="Proteomes" id="UP000520767">
    <property type="component" value="Unassembled WGS sequence"/>
</dbReference>
<evidence type="ECO:0000256" key="10">
    <source>
        <dbReference type="SAM" id="SignalP"/>
    </source>
</evidence>
<dbReference type="InterPro" id="IPR001316">
    <property type="entry name" value="Pept_S1A_streptogrisin"/>
</dbReference>